<reference evidence="6" key="1">
    <citation type="journal article" date="2019" name="Int. J. Syst. Evol. Microbiol.">
        <title>The Global Catalogue of Microorganisms (GCM) 10K type strain sequencing project: providing services to taxonomists for standard genome sequencing and annotation.</title>
        <authorList>
            <consortium name="The Broad Institute Genomics Platform"/>
            <consortium name="The Broad Institute Genome Sequencing Center for Infectious Disease"/>
            <person name="Wu L."/>
            <person name="Ma J."/>
        </authorList>
    </citation>
    <scope>NUCLEOTIDE SEQUENCE [LARGE SCALE GENOMIC DNA]</scope>
    <source>
        <strain evidence="6">CCUG 62945</strain>
    </source>
</reference>
<dbReference type="SUPFAM" id="SSF53720">
    <property type="entry name" value="ALDH-like"/>
    <property type="match status" value="1"/>
</dbReference>
<evidence type="ECO:0000313" key="5">
    <source>
        <dbReference type="EMBL" id="MFC7418416.1"/>
    </source>
</evidence>
<dbReference type="PROSITE" id="PS00070">
    <property type="entry name" value="ALDEHYDE_DEHYDR_CYS"/>
    <property type="match status" value="1"/>
</dbReference>
<evidence type="ECO:0000259" key="4">
    <source>
        <dbReference type="Pfam" id="PF00171"/>
    </source>
</evidence>
<dbReference type="Gene3D" id="3.40.309.10">
    <property type="entry name" value="Aldehyde Dehydrogenase, Chain A, domain 2"/>
    <property type="match status" value="1"/>
</dbReference>
<comment type="similarity">
    <text evidence="3">Belongs to the aldehyde dehydrogenase family.</text>
</comment>
<sequence length="503" mass="53975">MAQHLETLACHQVDKIGFLAQAQLGLFIDGQTSAPATASYFAVIDPATGLEIAQVADAQASDVERAIASARQAFESDAWSGMRPASRERLLINLAQLIEKYADELAAISTLESGKLLTVSKAIDVDSAAEYVRYMAGWATKIEGSTLDLSIGFPPGVAYSGFTRREAVGVVAVIVPWNFSLAITLWKLAPALACGCTVVLKPAEETPLTALRLAELVIEAGFPAGVFNVLTSRGSAVGEALTSHPGIDKISFTGSTQVGKLIARSAAENLSRLTLELGGKSPMIVLEDMEPERAAQGAAMSIFFNQGQVCTAASRLFVQRKNIDQVVQQLSKIANGMKLGSGFDPKSQMGPLISKPHMQRVMAHINEAKRAGAEMTAGGESELSTGYFVRPTVFINTTPDMRINREEVFGPVVTVTPFDDVDEAIHLANDSEFGLAASIWTHDLHQAHRFIPRIKAGMVWVNTHNMLDNNLPLGGVKQSGFGRDLGRSAIEQFTELKSVCIAY</sequence>
<gene>
    <name evidence="5" type="ORF">ACFQNF_00795</name>
</gene>
<accession>A0ABW2QSU4</accession>
<dbReference type="PROSITE" id="PS00687">
    <property type="entry name" value="ALDEHYDE_DEHYDR_GLU"/>
    <property type="match status" value="1"/>
</dbReference>
<proteinExistence type="inferred from homology"/>
<dbReference type="InterPro" id="IPR029510">
    <property type="entry name" value="Ald_DH_CS_GLU"/>
</dbReference>
<feature type="active site" evidence="2">
    <location>
        <position position="276"/>
    </location>
</feature>
<keyword evidence="1 3" id="KW-0560">Oxidoreductase</keyword>
<organism evidence="5 6">
    <name type="scientific">Iodobacter arcticus</name>
    <dbReference type="NCBI Taxonomy" id="590593"/>
    <lineage>
        <taxon>Bacteria</taxon>
        <taxon>Pseudomonadati</taxon>
        <taxon>Pseudomonadota</taxon>
        <taxon>Betaproteobacteria</taxon>
        <taxon>Neisseriales</taxon>
        <taxon>Chitinibacteraceae</taxon>
        <taxon>Iodobacter</taxon>
    </lineage>
</organism>
<dbReference type="Proteomes" id="UP001596473">
    <property type="component" value="Unassembled WGS sequence"/>
</dbReference>
<evidence type="ECO:0000256" key="1">
    <source>
        <dbReference type="ARBA" id="ARBA00023002"/>
    </source>
</evidence>
<dbReference type="InterPro" id="IPR016163">
    <property type="entry name" value="Ald_DH_C"/>
</dbReference>
<evidence type="ECO:0000313" key="6">
    <source>
        <dbReference type="Proteomes" id="UP001596473"/>
    </source>
</evidence>
<keyword evidence="6" id="KW-1185">Reference proteome</keyword>
<dbReference type="RefSeq" id="WP_380185390.1">
    <property type="nucleotide sequence ID" value="NZ_JBHTBQ010000001.1"/>
</dbReference>
<name>A0ABW2QSU4_9NEIS</name>
<dbReference type="InterPro" id="IPR016161">
    <property type="entry name" value="Ald_DH/histidinol_DH"/>
</dbReference>
<dbReference type="EMBL" id="JBHTBQ010000001">
    <property type="protein sequence ID" value="MFC7418416.1"/>
    <property type="molecule type" value="Genomic_DNA"/>
</dbReference>
<evidence type="ECO:0000256" key="3">
    <source>
        <dbReference type="RuleBase" id="RU003345"/>
    </source>
</evidence>
<dbReference type="Gene3D" id="3.40.605.10">
    <property type="entry name" value="Aldehyde Dehydrogenase, Chain A, domain 1"/>
    <property type="match status" value="1"/>
</dbReference>
<dbReference type="InterPro" id="IPR015590">
    <property type="entry name" value="Aldehyde_DH_dom"/>
</dbReference>
<dbReference type="InterPro" id="IPR016160">
    <property type="entry name" value="Ald_DH_CS_CYS"/>
</dbReference>
<feature type="domain" description="Aldehyde dehydrogenase" evidence="4">
    <location>
        <begin position="39"/>
        <end position="499"/>
    </location>
</feature>
<evidence type="ECO:0000256" key="2">
    <source>
        <dbReference type="PROSITE-ProRule" id="PRU10007"/>
    </source>
</evidence>
<comment type="caution">
    <text evidence="5">The sequence shown here is derived from an EMBL/GenBank/DDBJ whole genome shotgun (WGS) entry which is preliminary data.</text>
</comment>
<protein>
    <submittedName>
        <fullName evidence="5">Aldehyde dehydrogenase family protein</fullName>
    </submittedName>
</protein>
<dbReference type="PANTHER" id="PTHR11699">
    <property type="entry name" value="ALDEHYDE DEHYDROGENASE-RELATED"/>
    <property type="match status" value="1"/>
</dbReference>
<dbReference type="Pfam" id="PF00171">
    <property type="entry name" value="Aldedh"/>
    <property type="match status" value="1"/>
</dbReference>
<dbReference type="InterPro" id="IPR016162">
    <property type="entry name" value="Ald_DH_N"/>
</dbReference>